<accession>A0A6N2AEN8</accession>
<proteinExistence type="predicted"/>
<organism evidence="1">
    <name type="scientific">Solanum chilense</name>
    <name type="common">Tomato</name>
    <name type="synonym">Lycopersicon chilense</name>
    <dbReference type="NCBI Taxonomy" id="4083"/>
    <lineage>
        <taxon>Eukaryota</taxon>
        <taxon>Viridiplantae</taxon>
        <taxon>Streptophyta</taxon>
        <taxon>Embryophyta</taxon>
        <taxon>Tracheophyta</taxon>
        <taxon>Spermatophyta</taxon>
        <taxon>Magnoliopsida</taxon>
        <taxon>eudicotyledons</taxon>
        <taxon>Gunneridae</taxon>
        <taxon>Pentapetalae</taxon>
        <taxon>asterids</taxon>
        <taxon>lamiids</taxon>
        <taxon>Solanales</taxon>
        <taxon>Solanaceae</taxon>
        <taxon>Solanoideae</taxon>
        <taxon>Solaneae</taxon>
        <taxon>Solanum</taxon>
        <taxon>Solanum subgen. Lycopersicon</taxon>
    </lineage>
</organism>
<comment type="caution">
    <text evidence="1">The sequence shown here is derived from an EMBL/GenBank/DDBJ whole genome shotgun (WGS) entry which is preliminary data.</text>
</comment>
<evidence type="ECO:0000313" key="1">
    <source>
        <dbReference type="EMBL" id="TMW80716.1"/>
    </source>
</evidence>
<dbReference type="AlphaFoldDB" id="A0A6N2AEN8"/>
<dbReference type="EMBL" id="RXGB01042626">
    <property type="protein sequence ID" value="TMW80716.1"/>
    <property type="molecule type" value="Genomic_DNA"/>
</dbReference>
<protein>
    <submittedName>
        <fullName evidence="1">Uncharacterized protein</fullName>
    </submittedName>
</protein>
<gene>
    <name evidence="1" type="ORF">EJD97_016181</name>
</gene>
<name>A0A6N2AEN8_SOLCI</name>
<reference evidence="1" key="1">
    <citation type="submission" date="2019-05" db="EMBL/GenBank/DDBJ databases">
        <title>The de novo reference genome and transcriptome assemblies of the wild tomato species Solanum chilense.</title>
        <authorList>
            <person name="Stam R."/>
            <person name="Nosenko T."/>
            <person name="Hoerger A.C."/>
            <person name="Stephan W."/>
            <person name="Seidel M.A."/>
            <person name="Kuhn J.M.M."/>
            <person name="Haberer G."/>
            <person name="Tellier A."/>
        </authorList>
    </citation>
    <scope>NUCLEOTIDE SEQUENCE</scope>
    <source>
        <tissue evidence="1">Mature leaves</tissue>
    </source>
</reference>
<sequence length="121" mass="14460">MVVKMLFLPPFPFLGKSKIKLVFLCRLCSRFYCFIEDQLMLGLFLWIWRRWVSGDCFQCTLRPGIEEREDHLGSNSVREGGFLMFWGLKWEKEELDEVANLLPWDSFDMDSSNQRMVFSHH</sequence>